<keyword evidence="8" id="KW-0645">Protease</keyword>
<evidence type="ECO:0000313" key="9">
    <source>
        <dbReference type="Proteomes" id="UP000009168"/>
    </source>
</evidence>
<dbReference type="PANTHER" id="PTHR12411">
    <property type="entry name" value="CYSTEINE PROTEASE FAMILY C1-RELATED"/>
    <property type="match status" value="1"/>
</dbReference>
<evidence type="ECO:0000313" key="8">
    <source>
        <dbReference type="EMBL" id="EAR99857.1"/>
    </source>
</evidence>
<evidence type="ECO:0000256" key="4">
    <source>
        <dbReference type="SAM" id="MobiDB-lite"/>
    </source>
</evidence>
<reference evidence="9" key="1">
    <citation type="journal article" date="2006" name="PLoS Biol.">
        <title>Macronuclear genome sequence of the ciliate Tetrahymena thermophila, a model eukaryote.</title>
        <authorList>
            <person name="Eisen J.A."/>
            <person name="Coyne R.S."/>
            <person name="Wu M."/>
            <person name="Wu D."/>
            <person name="Thiagarajan M."/>
            <person name="Wortman J.R."/>
            <person name="Badger J.H."/>
            <person name="Ren Q."/>
            <person name="Amedeo P."/>
            <person name="Jones K.M."/>
            <person name="Tallon L.J."/>
            <person name="Delcher A.L."/>
            <person name="Salzberg S.L."/>
            <person name="Silva J.C."/>
            <person name="Haas B.J."/>
            <person name="Majoros W.H."/>
            <person name="Farzad M."/>
            <person name="Carlton J.M."/>
            <person name="Smith R.K. Jr."/>
            <person name="Garg J."/>
            <person name="Pearlman R.E."/>
            <person name="Karrer K.M."/>
            <person name="Sun L."/>
            <person name="Manning G."/>
            <person name="Elde N.C."/>
            <person name="Turkewitz A.P."/>
            <person name="Asai D.J."/>
            <person name="Wilkes D.E."/>
            <person name="Wang Y."/>
            <person name="Cai H."/>
            <person name="Collins K."/>
            <person name="Stewart B.A."/>
            <person name="Lee S.R."/>
            <person name="Wilamowska K."/>
            <person name="Weinberg Z."/>
            <person name="Ruzzo W.L."/>
            <person name="Wloga D."/>
            <person name="Gaertig J."/>
            <person name="Frankel J."/>
            <person name="Tsao C.-C."/>
            <person name="Gorovsky M.A."/>
            <person name="Keeling P.J."/>
            <person name="Waller R.F."/>
            <person name="Patron N.J."/>
            <person name="Cherry J.M."/>
            <person name="Stover N.A."/>
            <person name="Krieger C.J."/>
            <person name="del Toro C."/>
            <person name="Ryder H.F."/>
            <person name="Williamson S.C."/>
            <person name="Barbeau R.A."/>
            <person name="Hamilton E.P."/>
            <person name="Orias E."/>
        </authorList>
    </citation>
    <scope>NUCLEOTIDE SEQUENCE [LARGE SCALE GENOMIC DNA]</scope>
    <source>
        <strain evidence="9">SB210</strain>
    </source>
</reference>
<feature type="domain" description="Cathepsin propeptide inhibitor" evidence="7">
    <location>
        <begin position="30"/>
        <end position="87"/>
    </location>
</feature>
<dbReference type="OMA" id="MIAKHNE"/>
<dbReference type="STRING" id="312017.I7LVU8"/>
<dbReference type="eggNOG" id="KOG1543">
    <property type="taxonomic scope" value="Eukaryota"/>
</dbReference>
<evidence type="ECO:0000256" key="1">
    <source>
        <dbReference type="ARBA" id="ARBA00008455"/>
    </source>
</evidence>
<feature type="domain" description="Peptidase C1A papain C-terminal" evidence="6">
    <location>
        <begin position="128"/>
        <end position="336"/>
    </location>
</feature>
<dbReference type="GO" id="GO:0008234">
    <property type="term" value="F:cysteine-type peptidase activity"/>
    <property type="evidence" value="ECO:0007669"/>
    <property type="project" value="InterPro"/>
</dbReference>
<dbReference type="GeneID" id="7841606"/>
<dbReference type="InterPro" id="IPR025660">
    <property type="entry name" value="Pept_his_AS"/>
</dbReference>
<dbReference type="SMART" id="SM00645">
    <property type="entry name" value="Pept_C1"/>
    <property type="match status" value="1"/>
</dbReference>
<keyword evidence="8" id="KW-0378">Hydrolase</keyword>
<proteinExistence type="inferred from homology"/>
<dbReference type="RefSeq" id="XP_001020102.1">
    <property type="nucleotide sequence ID" value="XM_001020102.1"/>
</dbReference>
<organism evidence="8 9">
    <name type="scientific">Tetrahymena thermophila (strain SB210)</name>
    <dbReference type="NCBI Taxonomy" id="312017"/>
    <lineage>
        <taxon>Eukaryota</taxon>
        <taxon>Sar</taxon>
        <taxon>Alveolata</taxon>
        <taxon>Ciliophora</taxon>
        <taxon>Intramacronucleata</taxon>
        <taxon>Oligohymenophorea</taxon>
        <taxon>Hymenostomatida</taxon>
        <taxon>Tetrahymenina</taxon>
        <taxon>Tetrahymenidae</taxon>
        <taxon>Tetrahymena</taxon>
    </lineage>
</organism>
<feature type="chain" id="PRO_5018675357" evidence="5">
    <location>
        <begin position="20"/>
        <end position="337"/>
    </location>
</feature>
<evidence type="ECO:0000256" key="2">
    <source>
        <dbReference type="ARBA" id="ARBA00023145"/>
    </source>
</evidence>
<dbReference type="KEGG" id="tet:TTHERM_00660390"/>
<dbReference type="PROSITE" id="PS00139">
    <property type="entry name" value="THIOL_PROTEASE_CYS"/>
    <property type="match status" value="1"/>
</dbReference>
<dbReference type="HOGENOM" id="CLU_012184_1_3_1"/>
<dbReference type="InterPro" id="IPR013128">
    <property type="entry name" value="Peptidase_C1A"/>
</dbReference>
<protein>
    <submittedName>
        <fullName evidence="8">Papain family cysteine protease</fullName>
    </submittedName>
</protein>
<gene>
    <name evidence="8" type="ORF">TTHERM_00660390</name>
</gene>
<keyword evidence="9" id="KW-1185">Reference proteome</keyword>
<dbReference type="SUPFAM" id="SSF54001">
    <property type="entry name" value="Cysteine proteinases"/>
    <property type="match status" value="1"/>
</dbReference>
<evidence type="ECO:0000256" key="5">
    <source>
        <dbReference type="SAM" id="SignalP"/>
    </source>
</evidence>
<keyword evidence="2" id="KW-0865">Zymogen</keyword>
<comment type="similarity">
    <text evidence="1">Belongs to the peptidase C1 family.</text>
</comment>
<dbReference type="InterPro" id="IPR013201">
    <property type="entry name" value="Prot_inhib_I29"/>
</dbReference>
<dbReference type="Pfam" id="PF08246">
    <property type="entry name" value="Inhibitor_I29"/>
    <property type="match status" value="1"/>
</dbReference>
<dbReference type="InterPro" id="IPR000169">
    <property type="entry name" value="Pept_cys_AS"/>
</dbReference>
<name>I7LVU8_TETTS</name>
<dbReference type="Pfam" id="PF00112">
    <property type="entry name" value="Peptidase_C1"/>
    <property type="match status" value="1"/>
</dbReference>
<dbReference type="SMART" id="SM00848">
    <property type="entry name" value="Inhibitor_I29"/>
    <property type="match status" value="1"/>
</dbReference>
<dbReference type="PRINTS" id="PR00705">
    <property type="entry name" value="PAPAIN"/>
</dbReference>
<keyword evidence="3" id="KW-1015">Disulfide bond</keyword>
<dbReference type="InterPro" id="IPR039417">
    <property type="entry name" value="Peptidase_C1A_papain-like"/>
</dbReference>
<accession>I7LVU8</accession>
<evidence type="ECO:0000259" key="7">
    <source>
        <dbReference type="SMART" id="SM00848"/>
    </source>
</evidence>
<evidence type="ECO:0000256" key="3">
    <source>
        <dbReference type="ARBA" id="ARBA00023157"/>
    </source>
</evidence>
<dbReference type="InParanoid" id="I7LVU8"/>
<feature type="region of interest" description="Disordered" evidence="4">
    <location>
        <begin position="109"/>
        <end position="128"/>
    </location>
</feature>
<dbReference type="InterPro" id="IPR000668">
    <property type="entry name" value="Peptidase_C1A_C"/>
</dbReference>
<dbReference type="InterPro" id="IPR038765">
    <property type="entry name" value="Papain-like_cys_pep_sf"/>
</dbReference>
<dbReference type="GO" id="GO:0006508">
    <property type="term" value="P:proteolysis"/>
    <property type="evidence" value="ECO:0007669"/>
    <property type="project" value="UniProtKB-KW"/>
</dbReference>
<dbReference type="PROSITE" id="PS00639">
    <property type="entry name" value="THIOL_PROTEASE_HIS"/>
    <property type="match status" value="1"/>
</dbReference>
<dbReference type="OrthoDB" id="190265at2759"/>
<feature type="signal peptide" evidence="5">
    <location>
        <begin position="1"/>
        <end position="19"/>
    </location>
</feature>
<evidence type="ECO:0000259" key="6">
    <source>
        <dbReference type="SMART" id="SM00645"/>
    </source>
</evidence>
<keyword evidence="5" id="KW-0732">Signal</keyword>
<dbReference type="CDD" id="cd02248">
    <property type="entry name" value="Peptidase_C1A"/>
    <property type="match status" value="1"/>
</dbReference>
<sequence length="337" mass="37762">MNSKFILLSIALLMPLYLAQDISIEKLLAYNKWSSQNLRNFLNDEEKLFRQLVFFENLQKVKDHNSQDNHTYSLELNQFSDMTEEEFVEKVLMKSDFVDLHISQATSNNSTTSAIEESTSSNSTSDNTAVTVDWRTKGAVTSVKNQGQCGSCWTFSAAGLMESFNFIKNKNLTNFSEQQLVDCVNFANGYSSNGCNGGNPTQCLDYSSKFGITTLQNYPYVGFQKKCNITGTNNGFKPQSWKKILNTSKDLQNALNFSPVSVVVDASTWSHYKSGVYNGCNQTKIRLNHAVLAVGYDSVGNWIVKNSWGTSWGEEGYIRLSPNNTCGILSYNYQITA</sequence>
<dbReference type="Gene3D" id="3.90.70.10">
    <property type="entry name" value="Cysteine proteinases"/>
    <property type="match status" value="1"/>
</dbReference>
<dbReference type="Proteomes" id="UP000009168">
    <property type="component" value="Unassembled WGS sequence"/>
</dbReference>
<dbReference type="EMBL" id="GG662634">
    <property type="protein sequence ID" value="EAR99857.1"/>
    <property type="molecule type" value="Genomic_DNA"/>
</dbReference>
<dbReference type="AlphaFoldDB" id="I7LVU8"/>